<dbReference type="Gene3D" id="1.20.1250.20">
    <property type="entry name" value="MFS general substrate transporter like domains"/>
    <property type="match status" value="1"/>
</dbReference>
<evidence type="ECO:0000256" key="1">
    <source>
        <dbReference type="ARBA" id="ARBA00004141"/>
    </source>
</evidence>
<dbReference type="InterPro" id="IPR051717">
    <property type="entry name" value="MFS_MFSD6"/>
</dbReference>
<feature type="transmembrane region" description="Helical" evidence="7">
    <location>
        <begin position="169"/>
        <end position="191"/>
    </location>
</feature>
<keyword evidence="4 7" id="KW-1133">Transmembrane helix</keyword>
<keyword evidence="3 7" id="KW-0812">Transmembrane</keyword>
<gene>
    <name evidence="9" type="ORF">BV898_10952</name>
</gene>
<dbReference type="EMBL" id="MTYJ01000098">
    <property type="protein sequence ID" value="OQV14800.1"/>
    <property type="molecule type" value="Genomic_DNA"/>
</dbReference>
<evidence type="ECO:0000256" key="2">
    <source>
        <dbReference type="ARBA" id="ARBA00005241"/>
    </source>
</evidence>
<dbReference type="PANTHER" id="PTHR16172">
    <property type="entry name" value="MAJOR FACILITATOR SUPERFAMILY DOMAIN-CONTAINING PROTEIN 6-LIKE"/>
    <property type="match status" value="1"/>
</dbReference>
<evidence type="ECO:0000256" key="4">
    <source>
        <dbReference type="ARBA" id="ARBA00022989"/>
    </source>
</evidence>
<evidence type="ECO:0000256" key="3">
    <source>
        <dbReference type="ARBA" id="ARBA00022692"/>
    </source>
</evidence>
<evidence type="ECO:0000313" key="9">
    <source>
        <dbReference type="EMBL" id="OQV14800.1"/>
    </source>
</evidence>
<keyword evidence="10" id="KW-1185">Reference proteome</keyword>
<comment type="subcellular location">
    <subcellularLocation>
        <location evidence="1">Membrane</location>
        <topology evidence="1">Multi-pass membrane protein</topology>
    </subcellularLocation>
</comment>
<comment type="caution">
    <text evidence="9">The sequence shown here is derived from an EMBL/GenBank/DDBJ whole genome shotgun (WGS) entry which is preliminary data.</text>
</comment>
<feature type="domain" description="Major facilitator superfamily associated" evidence="8">
    <location>
        <begin position="120"/>
        <end position="201"/>
    </location>
</feature>
<dbReference type="AlphaFoldDB" id="A0A1W0WHW1"/>
<feature type="transmembrane region" description="Helical" evidence="7">
    <location>
        <begin position="145"/>
        <end position="163"/>
    </location>
</feature>
<reference evidence="10" key="1">
    <citation type="submission" date="2017-01" db="EMBL/GenBank/DDBJ databases">
        <title>Comparative genomics of anhydrobiosis in the tardigrade Hypsibius dujardini.</title>
        <authorList>
            <person name="Yoshida Y."/>
            <person name="Koutsovoulos G."/>
            <person name="Laetsch D."/>
            <person name="Stevens L."/>
            <person name="Kumar S."/>
            <person name="Horikawa D."/>
            <person name="Ishino K."/>
            <person name="Komine S."/>
            <person name="Tomita M."/>
            <person name="Blaxter M."/>
            <person name="Arakawa K."/>
        </authorList>
    </citation>
    <scope>NUCLEOTIDE SEQUENCE [LARGE SCALE GENOMIC DNA]</scope>
    <source>
        <strain evidence="10">Z151</strain>
    </source>
</reference>
<dbReference type="SUPFAM" id="SSF103473">
    <property type="entry name" value="MFS general substrate transporter"/>
    <property type="match status" value="1"/>
</dbReference>
<evidence type="ECO:0000313" key="10">
    <source>
        <dbReference type="Proteomes" id="UP000192578"/>
    </source>
</evidence>
<accession>A0A1W0WHW1</accession>
<dbReference type="InterPro" id="IPR036259">
    <property type="entry name" value="MFS_trans_sf"/>
</dbReference>
<dbReference type="GO" id="GO:0016020">
    <property type="term" value="C:membrane"/>
    <property type="evidence" value="ECO:0007669"/>
    <property type="project" value="UniProtKB-SubCell"/>
</dbReference>
<proteinExistence type="inferred from homology"/>
<protein>
    <recommendedName>
        <fullName evidence="8">Major facilitator superfamily associated domain-containing protein</fullName>
    </recommendedName>
</protein>
<feature type="region of interest" description="Disordered" evidence="6">
    <location>
        <begin position="252"/>
        <end position="277"/>
    </location>
</feature>
<dbReference type="PANTHER" id="PTHR16172:SF41">
    <property type="entry name" value="MAJOR FACILITATOR SUPERFAMILY DOMAIN-CONTAINING PROTEIN 6-LIKE"/>
    <property type="match status" value="1"/>
</dbReference>
<sequence>MTWITCLHGEPCAVRCKLATDLTLRCKEPNAASRVKPLALYVTFRFLAGITVSTVIPVLDAIAYQMNVGKILKIPKSSCSFLYDVLAVVLGDSSRSKAKTCSIPERHDRPMALRVMTNTVLSGLAAIPVVAFSTVIMKYLGHTKILMLCMIFYGVRFLSYAFIYNPFHVLPVEILEAITTSLLWVVASVYCGKIAPDYLATDSAESSDKHYALEPLVRLPALRHVLSKKEEEDVVEIAKFEAFTPLSMTFSGRSGNSSLRSDQTSARGDSLRRAISQ</sequence>
<evidence type="ECO:0000256" key="7">
    <source>
        <dbReference type="SAM" id="Phobius"/>
    </source>
</evidence>
<name>A0A1W0WHW1_HYPEX</name>
<dbReference type="Proteomes" id="UP000192578">
    <property type="component" value="Unassembled WGS sequence"/>
</dbReference>
<evidence type="ECO:0000256" key="6">
    <source>
        <dbReference type="SAM" id="MobiDB-lite"/>
    </source>
</evidence>
<organism evidence="9 10">
    <name type="scientific">Hypsibius exemplaris</name>
    <name type="common">Freshwater tardigrade</name>
    <dbReference type="NCBI Taxonomy" id="2072580"/>
    <lineage>
        <taxon>Eukaryota</taxon>
        <taxon>Metazoa</taxon>
        <taxon>Ecdysozoa</taxon>
        <taxon>Tardigrada</taxon>
        <taxon>Eutardigrada</taxon>
        <taxon>Parachela</taxon>
        <taxon>Hypsibioidea</taxon>
        <taxon>Hypsibiidae</taxon>
        <taxon>Hypsibius</taxon>
    </lineage>
</organism>
<keyword evidence="5 7" id="KW-0472">Membrane</keyword>
<feature type="transmembrane region" description="Helical" evidence="7">
    <location>
        <begin position="111"/>
        <end position="133"/>
    </location>
</feature>
<comment type="similarity">
    <text evidence="2">Belongs to the major facilitator superfamily. MFSD6 family.</text>
</comment>
<feature type="compositionally biased region" description="Polar residues" evidence="6">
    <location>
        <begin position="252"/>
        <end position="267"/>
    </location>
</feature>
<dbReference type="Pfam" id="PF12832">
    <property type="entry name" value="MFS_1_like"/>
    <property type="match status" value="1"/>
</dbReference>
<evidence type="ECO:0000256" key="5">
    <source>
        <dbReference type="ARBA" id="ARBA00023136"/>
    </source>
</evidence>
<dbReference type="OrthoDB" id="515887at2759"/>
<dbReference type="InterPro" id="IPR024989">
    <property type="entry name" value="MFS_assoc_dom"/>
</dbReference>
<evidence type="ECO:0000259" key="8">
    <source>
        <dbReference type="Pfam" id="PF12832"/>
    </source>
</evidence>
<feature type="transmembrane region" description="Helical" evidence="7">
    <location>
        <begin position="38"/>
        <end position="59"/>
    </location>
</feature>